<dbReference type="SUPFAM" id="SSF48371">
    <property type="entry name" value="ARM repeat"/>
    <property type="match status" value="1"/>
</dbReference>
<dbReference type="Gramene" id="PNW83839">
    <property type="protein sequence ID" value="PNW83839"/>
    <property type="gene ID" value="CHLRE_04g217942v5"/>
</dbReference>
<sequence length="648" mass="64134">MQALRAQTSRSPQTYSKTCPILSRELTRCTTRRPKSPGDVPTRVSCAQRQSQQQGVEASRAVTSATPDAPEPVVERVSNSSGSRKAFAKAFTSLLGLQLAKPEDLDPDTLRNPPFPRYTPALSELSVQQLRPYFLNRTYTDTDVSYLTSWLSGGLLLRELLRAAPELLRRHDSAVLPVAFGAKMDEDKEVAAVWGEIWEEGVSSEPAALRLYAGEVSGLLVAELGSGQWGRKKAGAEAVVRLMQVAPDALGDHGKRLVTALLAELGVGRLWEGKEALLAALAAAVGADVRMVAGQEAVVVAALMAAAGRKKVSYRTAALAALEACLRGLPGDHWADVAPPLLAAVRSHCEAGAATGGSGGADGTAAPAVAATATAAAGGGGGDASNPSAAEVEAEKPLPLTESLNCLAAAIARVGMVGSGGSATAAAAAGAVGSGGAGAEMEAAAAAVLAAAGGGEGLAAALRLVLGAQLPWQPKLAAAGAATALAQRCTAAGVPPAAAAELLGPLAPGLLQSAQDHKIQQFRLAALSALTAIAQAAAPPPPPAAPTASAAASTAAAPAGAVAVAVVGWSAADRWVLLPALVSGLVALTEVDKSAAVGAAAAGVRAALEPWVSVAADGDGAAGDGGAGGDGGSAAGVAAAGAAMDTSA</sequence>
<gene>
    <name evidence="3" type="ORF">CHLRE_04g217942v5</name>
</gene>
<dbReference type="InterPro" id="IPR011989">
    <property type="entry name" value="ARM-like"/>
</dbReference>
<dbReference type="PANTHER" id="PTHR23346:SF19">
    <property type="entry name" value="PROTEASOME ADAPTER AND SCAFFOLD PROTEIN ECM29"/>
    <property type="match status" value="1"/>
</dbReference>
<feature type="region of interest" description="Disordered" evidence="2">
    <location>
        <begin position="29"/>
        <end position="78"/>
    </location>
</feature>
<evidence type="ECO:0000313" key="4">
    <source>
        <dbReference type="Proteomes" id="UP000006906"/>
    </source>
</evidence>
<feature type="compositionally biased region" description="Polar residues" evidence="2">
    <location>
        <begin position="45"/>
        <end position="66"/>
    </location>
</feature>
<organism evidence="3 4">
    <name type="scientific">Chlamydomonas reinhardtii</name>
    <name type="common">Chlamydomonas smithii</name>
    <dbReference type="NCBI Taxonomy" id="3055"/>
    <lineage>
        <taxon>Eukaryota</taxon>
        <taxon>Viridiplantae</taxon>
        <taxon>Chlorophyta</taxon>
        <taxon>core chlorophytes</taxon>
        <taxon>Chlorophyceae</taxon>
        <taxon>CS clade</taxon>
        <taxon>Chlamydomonadales</taxon>
        <taxon>Chlamydomonadaceae</taxon>
        <taxon>Chlamydomonas</taxon>
    </lineage>
</organism>
<dbReference type="ExpressionAtlas" id="A0A2K3DTI2">
    <property type="expression patterns" value="baseline and differential"/>
</dbReference>
<dbReference type="EMBL" id="CM008965">
    <property type="protein sequence ID" value="PNW83839.1"/>
    <property type="molecule type" value="Genomic_DNA"/>
</dbReference>
<dbReference type="Proteomes" id="UP000006906">
    <property type="component" value="Chromosome 4"/>
</dbReference>
<reference evidence="3 4" key="1">
    <citation type="journal article" date="2007" name="Science">
        <title>The Chlamydomonas genome reveals the evolution of key animal and plant functions.</title>
        <authorList>
            <person name="Merchant S.S."/>
            <person name="Prochnik S.E."/>
            <person name="Vallon O."/>
            <person name="Harris E.H."/>
            <person name="Karpowicz S.J."/>
            <person name="Witman G.B."/>
            <person name="Terry A."/>
            <person name="Salamov A."/>
            <person name="Fritz-Laylin L.K."/>
            <person name="Marechal-Drouard L."/>
            <person name="Marshall W.F."/>
            <person name="Qu L.H."/>
            <person name="Nelson D.R."/>
            <person name="Sanderfoot A.A."/>
            <person name="Spalding M.H."/>
            <person name="Kapitonov V.V."/>
            <person name="Ren Q."/>
            <person name="Ferris P."/>
            <person name="Lindquist E."/>
            <person name="Shapiro H."/>
            <person name="Lucas S.M."/>
            <person name="Grimwood J."/>
            <person name="Schmutz J."/>
            <person name="Cardol P."/>
            <person name="Cerutti H."/>
            <person name="Chanfreau G."/>
            <person name="Chen C.L."/>
            <person name="Cognat V."/>
            <person name="Croft M.T."/>
            <person name="Dent R."/>
            <person name="Dutcher S."/>
            <person name="Fernandez E."/>
            <person name="Fukuzawa H."/>
            <person name="Gonzalez-Ballester D."/>
            <person name="Gonzalez-Halphen D."/>
            <person name="Hallmann A."/>
            <person name="Hanikenne M."/>
            <person name="Hippler M."/>
            <person name="Inwood W."/>
            <person name="Jabbari K."/>
            <person name="Kalanon M."/>
            <person name="Kuras R."/>
            <person name="Lefebvre P.A."/>
            <person name="Lemaire S.D."/>
            <person name="Lobanov A.V."/>
            <person name="Lohr M."/>
            <person name="Manuell A."/>
            <person name="Meier I."/>
            <person name="Mets L."/>
            <person name="Mittag M."/>
            <person name="Mittelmeier T."/>
            <person name="Moroney J.V."/>
            <person name="Moseley J."/>
            <person name="Napoli C."/>
            <person name="Nedelcu A.M."/>
            <person name="Niyogi K."/>
            <person name="Novoselov S.V."/>
            <person name="Paulsen I.T."/>
            <person name="Pazour G."/>
            <person name="Purton S."/>
            <person name="Ral J.P."/>
            <person name="Riano-Pachon D.M."/>
            <person name="Riekhof W."/>
            <person name="Rymarquis L."/>
            <person name="Schroda M."/>
            <person name="Stern D."/>
            <person name="Umen J."/>
            <person name="Willows R."/>
            <person name="Wilson N."/>
            <person name="Zimmer S.L."/>
            <person name="Allmer J."/>
            <person name="Balk J."/>
            <person name="Bisova K."/>
            <person name="Chen C.J."/>
            <person name="Elias M."/>
            <person name="Gendler K."/>
            <person name="Hauser C."/>
            <person name="Lamb M.R."/>
            <person name="Ledford H."/>
            <person name="Long J.C."/>
            <person name="Minagawa J."/>
            <person name="Page M.D."/>
            <person name="Pan J."/>
            <person name="Pootakham W."/>
            <person name="Roje S."/>
            <person name="Rose A."/>
            <person name="Stahlberg E."/>
            <person name="Terauchi A.M."/>
            <person name="Yang P."/>
            <person name="Ball S."/>
            <person name="Bowler C."/>
            <person name="Dieckmann C.L."/>
            <person name="Gladyshev V.N."/>
            <person name="Green P."/>
            <person name="Jorgensen R."/>
            <person name="Mayfield S."/>
            <person name="Mueller-Roeber B."/>
            <person name="Rajamani S."/>
            <person name="Sayre R.T."/>
            <person name="Brokstein P."/>
            <person name="Dubchak I."/>
            <person name="Goodstein D."/>
            <person name="Hornick L."/>
            <person name="Huang Y.W."/>
            <person name="Jhaveri J."/>
            <person name="Luo Y."/>
            <person name="Martinez D."/>
            <person name="Ngau W.C."/>
            <person name="Otillar B."/>
            <person name="Poliakov A."/>
            <person name="Porter A."/>
            <person name="Szajkowski L."/>
            <person name="Werner G."/>
            <person name="Zhou K."/>
            <person name="Grigoriev I.V."/>
            <person name="Rokhsar D.S."/>
            <person name="Grossman A.R."/>
        </authorList>
    </citation>
    <scope>NUCLEOTIDE SEQUENCE [LARGE SCALE GENOMIC DNA]</scope>
    <source>
        <strain evidence="4">CC-503</strain>
    </source>
</reference>
<dbReference type="GeneID" id="5726802"/>
<dbReference type="Gene3D" id="1.25.10.10">
    <property type="entry name" value="Leucine-rich Repeat Variant"/>
    <property type="match status" value="1"/>
</dbReference>
<dbReference type="RefSeq" id="XP_042925031.1">
    <property type="nucleotide sequence ID" value="XM_043061775.1"/>
</dbReference>
<name>A0A2K3DTI2_CHLRE</name>
<evidence type="ECO:0000256" key="1">
    <source>
        <dbReference type="ARBA" id="ARBA00022737"/>
    </source>
</evidence>
<dbReference type="OrthoDB" id="16066at2759"/>
<dbReference type="STRING" id="3055.A0A2K3DTI2"/>
<dbReference type="PANTHER" id="PTHR23346">
    <property type="entry name" value="TRANSLATIONAL ACTIVATOR GCN1-RELATED"/>
    <property type="match status" value="1"/>
</dbReference>
<dbReference type="InParanoid" id="A0A2K3DTI2"/>
<accession>A0A2K3DTI2</accession>
<evidence type="ECO:0000313" key="3">
    <source>
        <dbReference type="EMBL" id="PNW83839.1"/>
    </source>
</evidence>
<dbReference type="InterPro" id="IPR016024">
    <property type="entry name" value="ARM-type_fold"/>
</dbReference>
<dbReference type="KEGG" id="cre:CHLRE_04g217942v5"/>
<evidence type="ECO:0000256" key="2">
    <source>
        <dbReference type="SAM" id="MobiDB-lite"/>
    </source>
</evidence>
<keyword evidence="1" id="KW-0677">Repeat</keyword>
<dbReference type="AlphaFoldDB" id="A0A2K3DTI2"/>
<protein>
    <submittedName>
        <fullName evidence="3">Uncharacterized protein</fullName>
    </submittedName>
</protein>
<proteinExistence type="predicted"/>
<keyword evidence="4" id="KW-1185">Reference proteome</keyword>